<sequence length="216" mass="23419">MRQFHRRRLGWRPILLLAATIWLVWNGAVIAADSAPEPLPASLQVTVDTMWVLLCAALVFFMNAGFAMLETGFCQSKNAVNVLTKNLIVFGVVSLCFWAVGFAIMFGDGNAVVGYSGFFLRGLDLSPLTGERYSGVFSSLAWAGIPLDAKFFFQLVFAGAAATIVSGAVAERISFFAFFTFSAILSLVIYPMVGHWIWGGGFLQTLGFQDFAGATV</sequence>
<comment type="subcellular location">
    <subcellularLocation>
        <location evidence="1">Membrane</location>
        <topology evidence="1">Multi-pass membrane protein</topology>
    </subcellularLocation>
</comment>
<dbReference type="GO" id="GO:0097272">
    <property type="term" value="P:ammonium homeostasis"/>
    <property type="evidence" value="ECO:0007669"/>
    <property type="project" value="TreeGrafter"/>
</dbReference>
<feature type="transmembrane region" description="Helical" evidence="5">
    <location>
        <begin position="50"/>
        <end position="74"/>
    </location>
</feature>
<evidence type="ECO:0000256" key="5">
    <source>
        <dbReference type="SAM" id="Phobius"/>
    </source>
</evidence>
<evidence type="ECO:0000259" key="6">
    <source>
        <dbReference type="Pfam" id="PF00909"/>
    </source>
</evidence>
<dbReference type="InterPro" id="IPR024041">
    <property type="entry name" value="NH4_transpt_AmtB-like_dom"/>
</dbReference>
<dbReference type="PANTHER" id="PTHR11730">
    <property type="entry name" value="AMMONIUM TRANSPORTER"/>
    <property type="match status" value="1"/>
</dbReference>
<gene>
    <name evidence="7" type="ORF">IQ260_12535</name>
</gene>
<evidence type="ECO:0000313" key="8">
    <source>
        <dbReference type="Proteomes" id="UP000615026"/>
    </source>
</evidence>
<dbReference type="AlphaFoldDB" id="A0A928ZU58"/>
<evidence type="ECO:0000256" key="4">
    <source>
        <dbReference type="ARBA" id="ARBA00023136"/>
    </source>
</evidence>
<evidence type="ECO:0000313" key="7">
    <source>
        <dbReference type="EMBL" id="MBE9067485.1"/>
    </source>
</evidence>
<keyword evidence="4 5" id="KW-0472">Membrane</keyword>
<accession>A0A928ZU58</accession>
<proteinExistence type="predicted"/>
<keyword evidence="3 5" id="KW-1133">Transmembrane helix</keyword>
<dbReference type="SUPFAM" id="SSF111352">
    <property type="entry name" value="Ammonium transporter"/>
    <property type="match status" value="1"/>
</dbReference>
<dbReference type="Proteomes" id="UP000615026">
    <property type="component" value="Unassembled WGS sequence"/>
</dbReference>
<evidence type="ECO:0000256" key="3">
    <source>
        <dbReference type="ARBA" id="ARBA00022989"/>
    </source>
</evidence>
<feature type="transmembrane region" description="Helical" evidence="5">
    <location>
        <begin position="86"/>
        <end position="106"/>
    </location>
</feature>
<dbReference type="GO" id="GO:0008519">
    <property type="term" value="F:ammonium channel activity"/>
    <property type="evidence" value="ECO:0007669"/>
    <property type="project" value="InterPro"/>
</dbReference>
<evidence type="ECO:0000256" key="1">
    <source>
        <dbReference type="ARBA" id="ARBA00004141"/>
    </source>
</evidence>
<comment type="caution">
    <text evidence="7">The sequence shown here is derived from an EMBL/GenBank/DDBJ whole genome shotgun (WGS) entry which is preliminary data.</text>
</comment>
<feature type="domain" description="Ammonium transporter AmtB-like" evidence="6">
    <location>
        <begin position="50"/>
        <end position="216"/>
    </location>
</feature>
<feature type="transmembrane region" description="Helical" evidence="5">
    <location>
        <begin position="151"/>
        <end position="169"/>
    </location>
</feature>
<evidence type="ECO:0000256" key="2">
    <source>
        <dbReference type="ARBA" id="ARBA00022692"/>
    </source>
</evidence>
<name>A0A928ZU58_LEPEC</name>
<dbReference type="Gene3D" id="1.10.3430.10">
    <property type="entry name" value="Ammonium transporter AmtB like domains"/>
    <property type="match status" value="1"/>
</dbReference>
<dbReference type="EMBL" id="JADEXP010000098">
    <property type="protein sequence ID" value="MBE9067485.1"/>
    <property type="molecule type" value="Genomic_DNA"/>
</dbReference>
<reference evidence="7" key="1">
    <citation type="submission" date="2020-10" db="EMBL/GenBank/DDBJ databases">
        <authorList>
            <person name="Castelo-Branco R."/>
            <person name="Eusebio N."/>
            <person name="Adriana R."/>
            <person name="Vieira A."/>
            <person name="Brugerolle De Fraissinette N."/>
            <person name="Rezende De Castro R."/>
            <person name="Schneider M.P."/>
            <person name="Vasconcelos V."/>
            <person name="Leao P.N."/>
        </authorList>
    </citation>
    <scope>NUCLEOTIDE SEQUENCE</scope>
    <source>
        <strain evidence="7">LEGE 11479</strain>
    </source>
</reference>
<dbReference type="GO" id="GO:0016020">
    <property type="term" value="C:membrane"/>
    <property type="evidence" value="ECO:0007669"/>
    <property type="project" value="UniProtKB-SubCell"/>
</dbReference>
<feature type="transmembrane region" description="Helical" evidence="5">
    <location>
        <begin position="176"/>
        <end position="198"/>
    </location>
</feature>
<dbReference type="Pfam" id="PF00909">
    <property type="entry name" value="Ammonium_transp"/>
    <property type="match status" value="1"/>
</dbReference>
<feature type="non-terminal residue" evidence="7">
    <location>
        <position position="216"/>
    </location>
</feature>
<dbReference type="InterPro" id="IPR029020">
    <property type="entry name" value="Ammonium/urea_transptr"/>
</dbReference>
<keyword evidence="2 5" id="KW-0812">Transmembrane</keyword>
<protein>
    <submittedName>
        <fullName evidence="7">Ammonium transporter</fullName>
    </submittedName>
</protein>
<organism evidence="7 8">
    <name type="scientific">Leptolyngbya cf. ectocarpi LEGE 11479</name>
    <dbReference type="NCBI Taxonomy" id="1828722"/>
    <lineage>
        <taxon>Bacteria</taxon>
        <taxon>Bacillati</taxon>
        <taxon>Cyanobacteriota</taxon>
        <taxon>Cyanophyceae</taxon>
        <taxon>Leptolyngbyales</taxon>
        <taxon>Leptolyngbyaceae</taxon>
        <taxon>Leptolyngbya group</taxon>
        <taxon>Leptolyngbya</taxon>
    </lineage>
</organism>
<keyword evidence="8" id="KW-1185">Reference proteome</keyword>
<dbReference type="PANTHER" id="PTHR11730:SF89">
    <property type="entry name" value="AMMONIUM TRANSPORTER SLL0108-RELATED"/>
    <property type="match status" value="1"/>
</dbReference>